<gene>
    <name evidence="2" type="ORF">CSW64_02825</name>
</gene>
<dbReference type="AlphaFoldDB" id="A0A2D2ATT3"/>
<keyword evidence="3" id="KW-1185">Reference proteome</keyword>
<evidence type="ECO:0000256" key="1">
    <source>
        <dbReference type="SAM" id="Phobius"/>
    </source>
</evidence>
<keyword evidence="1" id="KW-0472">Membrane</keyword>
<dbReference type="Proteomes" id="UP000228945">
    <property type="component" value="Chromosome"/>
</dbReference>
<sequence length="185" mass="20173">MTALPAEGKRRRPGRAVVAWLLGGVTAVGVLMFTGLLVFVGGIGIVDDFTSISQNAGRFGLYTDDEPIRSDPTFYITHYRRSDPSRFVLVVRQADAPPALARSIVTAEIRSGPHVARGRWTCGPDRPAVYCHPTITAATPEPGTATIAVVDYDAAGREIGRASHAFEVRRERRIVSRLWEVLMSV</sequence>
<dbReference type="RefSeq" id="WP_099620678.1">
    <property type="nucleotide sequence ID" value="NZ_CP024201.1"/>
</dbReference>
<evidence type="ECO:0000313" key="2">
    <source>
        <dbReference type="EMBL" id="ATQ41422.1"/>
    </source>
</evidence>
<dbReference type="KEGG" id="cmb:CSW64_02825"/>
<dbReference type="EMBL" id="CP024201">
    <property type="protein sequence ID" value="ATQ41422.1"/>
    <property type="molecule type" value="Genomic_DNA"/>
</dbReference>
<keyword evidence="1" id="KW-1133">Transmembrane helix</keyword>
<accession>A0A2D2ATT3</accession>
<keyword evidence="1" id="KW-0812">Transmembrane</keyword>
<protein>
    <submittedName>
        <fullName evidence="2">Uncharacterized protein</fullName>
    </submittedName>
</protein>
<proteinExistence type="predicted"/>
<reference evidence="2 3" key="1">
    <citation type="submission" date="2017-10" db="EMBL/GenBank/DDBJ databases">
        <title>Genome sequence of Caulobacter mirabilis FWC38.</title>
        <authorList>
            <person name="Fiebig A."/>
            <person name="Crosson S."/>
        </authorList>
    </citation>
    <scope>NUCLEOTIDE SEQUENCE [LARGE SCALE GENOMIC DNA]</scope>
    <source>
        <strain evidence="2 3">FWC 38</strain>
    </source>
</reference>
<feature type="transmembrane region" description="Helical" evidence="1">
    <location>
        <begin position="17"/>
        <end position="46"/>
    </location>
</feature>
<name>A0A2D2ATT3_9CAUL</name>
<evidence type="ECO:0000313" key="3">
    <source>
        <dbReference type="Proteomes" id="UP000228945"/>
    </source>
</evidence>
<organism evidence="2 3">
    <name type="scientific">Caulobacter mirabilis</name>
    <dbReference type="NCBI Taxonomy" id="69666"/>
    <lineage>
        <taxon>Bacteria</taxon>
        <taxon>Pseudomonadati</taxon>
        <taxon>Pseudomonadota</taxon>
        <taxon>Alphaproteobacteria</taxon>
        <taxon>Caulobacterales</taxon>
        <taxon>Caulobacteraceae</taxon>
        <taxon>Caulobacter</taxon>
    </lineage>
</organism>